<comment type="similarity">
    <text evidence="2 6">Belongs to the copper transporter (Ctr) (TC 1.A.56) family. SLC31A subfamily.</text>
</comment>
<dbReference type="OrthoDB" id="161814at2759"/>
<keyword evidence="4 6" id="KW-1133">Transmembrane helix</keyword>
<keyword evidence="6" id="KW-0186">Copper</keyword>
<dbReference type="Proteomes" id="UP000554235">
    <property type="component" value="Unassembled WGS sequence"/>
</dbReference>
<organism evidence="8 9">
    <name type="scientific">Fusarium albosuccineum</name>
    <dbReference type="NCBI Taxonomy" id="1237068"/>
    <lineage>
        <taxon>Eukaryota</taxon>
        <taxon>Fungi</taxon>
        <taxon>Dikarya</taxon>
        <taxon>Ascomycota</taxon>
        <taxon>Pezizomycotina</taxon>
        <taxon>Sordariomycetes</taxon>
        <taxon>Hypocreomycetidae</taxon>
        <taxon>Hypocreales</taxon>
        <taxon>Nectriaceae</taxon>
        <taxon>Fusarium</taxon>
        <taxon>Fusarium decemcellulare species complex</taxon>
    </lineage>
</organism>
<dbReference type="InterPro" id="IPR007274">
    <property type="entry name" value="Cop_transporter"/>
</dbReference>
<accession>A0A8H4L025</accession>
<evidence type="ECO:0000313" key="9">
    <source>
        <dbReference type="Proteomes" id="UP000554235"/>
    </source>
</evidence>
<dbReference type="GO" id="GO:0016020">
    <property type="term" value="C:membrane"/>
    <property type="evidence" value="ECO:0007669"/>
    <property type="project" value="UniProtKB-SubCell"/>
</dbReference>
<evidence type="ECO:0000256" key="1">
    <source>
        <dbReference type="ARBA" id="ARBA00004141"/>
    </source>
</evidence>
<evidence type="ECO:0000256" key="2">
    <source>
        <dbReference type="ARBA" id="ARBA00006921"/>
    </source>
</evidence>
<protein>
    <recommendedName>
        <fullName evidence="6">Copper transport protein</fullName>
    </recommendedName>
</protein>
<dbReference type="AlphaFoldDB" id="A0A8H4L025"/>
<comment type="caution">
    <text evidence="8">The sequence shown here is derived from an EMBL/GenBank/DDBJ whole genome shotgun (WGS) entry which is preliminary data.</text>
</comment>
<keyword evidence="9" id="KW-1185">Reference proteome</keyword>
<comment type="subcellular location">
    <subcellularLocation>
        <location evidence="1 6">Membrane</location>
        <topology evidence="1 6">Multi-pass membrane protein</topology>
    </subcellularLocation>
</comment>
<evidence type="ECO:0000256" key="7">
    <source>
        <dbReference type="SAM" id="MobiDB-lite"/>
    </source>
</evidence>
<keyword evidence="6" id="KW-0187">Copper transport</keyword>
<feature type="transmembrane region" description="Helical" evidence="6">
    <location>
        <begin position="77"/>
        <end position="95"/>
    </location>
</feature>
<dbReference type="GO" id="GO:0005375">
    <property type="term" value="F:copper ion transmembrane transporter activity"/>
    <property type="evidence" value="ECO:0007669"/>
    <property type="project" value="UniProtKB-UniRule"/>
</dbReference>
<keyword evidence="6" id="KW-0813">Transport</keyword>
<evidence type="ECO:0000256" key="3">
    <source>
        <dbReference type="ARBA" id="ARBA00022692"/>
    </source>
</evidence>
<evidence type="ECO:0000313" key="8">
    <source>
        <dbReference type="EMBL" id="KAF4459230.1"/>
    </source>
</evidence>
<reference evidence="8 9" key="1">
    <citation type="submission" date="2020-01" db="EMBL/GenBank/DDBJ databases">
        <title>Identification and distribution of gene clusters putatively required for synthesis of sphingolipid metabolism inhibitors in phylogenetically diverse species of the filamentous fungus Fusarium.</title>
        <authorList>
            <person name="Kim H.-S."/>
            <person name="Busman M."/>
            <person name="Brown D.W."/>
            <person name="Divon H."/>
            <person name="Uhlig S."/>
            <person name="Proctor R.H."/>
        </authorList>
    </citation>
    <scope>NUCLEOTIDE SEQUENCE [LARGE SCALE GENOMIC DNA]</scope>
    <source>
        <strain evidence="8 9">NRRL 20459</strain>
    </source>
</reference>
<evidence type="ECO:0000256" key="4">
    <source>
        <dbReference type="ARBA" id="ARBA00022989"/>
    </source>
</evidence>
<name>A0A8H4L025_9HYPO</name>
<evidence type="ECO:0000256" key="5">
    <source>
        <dbReference type="ARBA" id="ARBA00023136"/>
    </source>
</evidence>
<feature type="region of interest" description="Disordered" evidence="7">
    <location>
        <begin position="118"/>
        <end position="146"/>
    </location>
</feature>
<keyword evidence="3 6" id="KW-0812">Transmembrane</keyword>
<gene>
    <name evidence="8" type="ORF">FALBO_14013</name>
</gene>
<dbReference type="PANTHER" id="PTHR12483">
    <property type="entry name" value="SOLUTE CARRIER FAMILY 31 COPPER TRANSPORTERS"/>
    <property type="match status" value="1"/>
</dbReference>
<dbReference type="PANTHER" id="PTHR12483:SF73">
    <property type="entry name" value="COPPER TRANSPORT PROTEIN CTR3"/>
    <property type="match status" value="1"/>
</dbReference>
<sequence length="195" mass="21527">MSSTMYHDMHMTCSATTTMDMDHSTTMSMPSTTSTSMSMGDMEGMSSTTCKMPMMWNWDTVDSCFIFESWHVTSKGMFAGICIGVILYVMSLEVLRRSIQAWDRYLLRQHAAKFKASQLSADHSNRSDNPEGANGGATTADSAPLPPFRPNIWQQAIRALLQMMQFAIALYLGDAAGLGRTLAPLVRRLSAAVEC</sequence>
<evidence type="ECO:0000256" key="6">
    <source>
        <dbReference type="RuleBase" id="RU367022"/>
    </source>
</evidence>
<proteinExistence type="inferred from homology"/>
<dbReference type="Pfam" id="PF04145">
    <property type="entry name" value="Ctr"/>
    <property type="match status" value="1"/>
</dbReference>
<keyword evidence="5 6" id="KW-0472">Membrane</keyword>
<keyword evidence="6" id="KW-0406">Ion transport</keyword>
<dbReference type="EMBL" id="JAADYS010002219">
    <property type="protein sequence ID" value="KAF4459230.1"/>
    <property type="molecule type" value="Genomic_DNA"/>
</dbReference>